<accession>A0A9W4U3E1</accession>
<feature type="compositionally biased region" description="Low complexity" evidence="1">
    <location>
        <begin position="411"/>
        <end position="432"/>
    </location>
</feature>
<feature type="compositionally biased region" description="Low complexity" evidence="1">
    <location>
        <begin position="325"/>
        <end position="342"/>
    </location>
</feature>
<feature type="compositionally biased region" description="Polar residues" evidence="1">
    <location>
        <begin position="246"/>
        <end position="261"/>
    </location>
</feature>
<gene>
    <name evidence="2" type="ORF">PDIGIT_LOCUS1396</name>
</gene>
<feature type="compositionally biased region" description="Polar residues" evidence="1">
    <location>
        <begin position="343"/>
        <end position="361"/>
    </location>
</feature>
<dbReference type="EMBL" id="CAOQHR010000001">
    <property type="protein sequence ID" value="CAI6262285.1"/>
    <property type="molecule type" value="Genomic_DNA"/>
</dbReference>
<dbReference type="AlphaFoldDB" id="A0A9W4U3E1"/>
<feature type="region of interest" description="Disordered" evidence="1">
    <location>
        <begin position="144"/>
        <end position="601"/>
    </location>
</feature>
<sequence length="949" mass="108222">MTVYDRYNYDRGGPRHDTYYSSHGQPSHVAADGQTAMNYSDSSNHYPSTYHHSYESRYSSAATSNKQSSRHPTKSYKQSRWPPSPSVEDEVTSLAKEFPTLVGSQAEDNSEEAKSRGTVDQQPIIESLYTPNDDERRFVLVSDPQAHSDGIENGPALSDNRAERHGRRRSHAERGNMAPLNTNISDDHDSPLIPERTSTPYAYTKPQKESIAPSDSQYFLSPESLTSSTSSIPRSIPNQAPDREFSNTWGQRTPTQASSSRDINDTFEDSDGDSDSLNIPPEPRRSGRYSFVKSEIQKEDLRANVLDSQARAERRRPRDSAPPFSASRESSGNESNASSTSSKHYTPQTESPRSSTSSIRGDSTRQKPPRVDTRSSRRPEYHAPPSPVSPSQPRRTSPPRSPRLSSRRPKSPSISRPSSSNGSRPSSPSSFSNGGGRADLRVPVTEADWHGRYSSNDRLRSASRRDTYDYIQPPTPHINVKSPSPSRTPVQENVLPYPVDSKPTQAFMPPEEEYQYDHSSVPLPPSPRQPYPEYTSPSSPRMAAFRPAPRTHHSATLNELPRSPRARSSSFRSQSNYEDRRSATDFGIDRPLPPCPRKEASTQHNDWYKLENCPGLDICPSCYEGVFATTSFADYFSQPRRYEHPTERFCDFSSPWMRIAWVIILKQRLPSLRLIQDLSAIADSERSCPGDREVSTDHIEWYGIPDYRDGRPISNFAICPCDLRMLKALFPSVQNYFARINPSHAYAAPKYTCSFRVNSRRSRKYLDLLMEIDAEAKANGQRPDMDRFIKMVRENAFKGECTRNKPLLQKLWHYIPELPEFTICEECYNDKVWPFRSSSSLSNHNSNVTTLPELVTPTIRPVPSEDPQIGSSCCLYSPRMRKVWERAVQEGDFSYLAQKARERKSEERRLVLQRWKLLDTIRVVEQRSTKWERLKAELKDNEREWKYWE</sequence>
<dbReference type="OrthoDB" id="5296at2759"/>
<feature type="compositionally biased region" description="Basic and acidic residues" evidence="1">
    <location>
        <begin position="447"/>
        <end position="468"/>
    </location>
</feature>
<proteinExistence type="predicted"/>
<organism evidence="2 3">
    <name type="scientific">Periconia digitata</name>
    <dbReference type="NCBI Taxonomy" id="1303443"/>
    <lineage>
        <taxon>Eukaryota</taxon>
        <taxon>Fungi</taxon>
        <taxon>Dikarya</taxon>
        <taxon>Ascomycota</taxon>
        <taxon>Pezizomycotina</taxon>
        <taxon>Dothideomycetes</taxon>
        <taxon>Pleosporomycetidae</taxon>
        <taxon>Pleosporales</taxon>
        <taxon>Massarineae</taxon>
        <taxon>Periconiaceae</taxon>
        <taxon>Periconia</taxon>
    </lineage>
</organism>
<evidence type="ECO:0000313" key="2">
    <source>
        <dbReference type="EMBL" id="CAI6262285.1"/>
    </source>
</evidence>
<feature type="compositionally biased region" description="Acidic residues" evidence="1">
    <location>
        <begin position="265"/>
        <end position="274"/>
    </location>
</feature>
<feature type="compositionally biased region" description="Low complexity" evidence="1">
    <location>
        <begin position="566"/>
        <end position="575"/>
    </location>
</feature>
<feature type="compositionally biased region" description="Polar residues" evidence="1">
    <location>
        <begin position="481"/>
        <end position="491"/>
    </location>
</feature>
<feature type="compositionally biased region" description="Basic and acidic residues" evidence="1">
    <location>
        <begin position="7"/>
        <end position="18"/>
    </location>
</feature>
<name>A0A9W4U3E1_9PLEO</name>
<evidence type="ECO:0000256" key="1">
    <source>
        <dbReference type="SAM" id="MobiDB-lite"/>
    </source>
</evidence>
<feature type="compositionally biased region" description="Basic and acidic residues" evidence="1">
    <location>
        <begin position="310"/>
        <end position="319"/>
    </location>
</feature>
<reference evidence="2" key="1">
    <citation type="submission" date="2023-01" db="EMBL/GenBank/DDBJ databases">
        <authorList>
            <person name="Van Ghelder C."/>
            <person name="Rancurel C."/>
        </authorList>
    </citation>
    <scope>NUCLEOTIDE SEQUENCE</scope>
    <source>
        <strain evidence="2">CNCM I-4278</strain>
    </source>
</reference>
<protein>
    <submittedName>
        <fullName evidence="2">Uncharacterized protein</fullName>
    </submittedName>
</protein>
<feature type="compositionally biased region" description="Low complexity" evidence="1">
    <location>
        <begin position="220"/>
        <end position="236"/>
    </location>
</feature>
<feature type="compositionally biased region" description="Polar residues" evidence="1">
    <location>
        <begin position="35"/>
        <end position="67"/>
    </location>
</feature>
<feature type="compositionally biased region" description="Basic and acidic residues" evidence="1">
    <location>
        <begin position="362"/>
        <end position="381"/>
    </location>
</feature>
<dbReference type="Proteomes" id="UP001152607">
    <property type="component" value="Unassembled WGS sequence"/>
</dbReference>
<feature type="region of interest" description="Disordered" evidence="1">
    <location>
        <begin position="1"/>
        <end position="125"/>
    </location>
</feature>
<keyword evidence="3" id="KW-1185">Reference proteome</keyword>
<comment type="caution">
    <text evidence="2">The sequence shown here is derived from an EMBL/GenBank/DDBJ whole genome shotgun (WGS) entry which is preliminary data.</text>
</comment>
<evidence type="ECO:0000313" key="3">
    <source>
        <dbReference type="Proteomes" id="UP001152607"/>
    </source>
</evidence>